<accession>A0ABU6PM44</accession>
<dbReference type="RefSeq" id="WP_328274760.1">
    <property type="nucleotide sequence ID" value="NZ_JARTLD010000003.1"/>
</dbReference>
<dbReference type="Proteomes" id="UP001343257">
    <property type="component" value="Unassembled WGS sequence"/>
</dbReference>
<reference evidence="1 2" key="1">
    <citation type="submission" date="2023-03" db="EMBL/GenBank/DDBJ databases">
        <title>Bacillus Genome Sequencing.</title>
        <authorList>
            <person name="Dunlap C."/>
        </authorList>
    </citation>
    <scope>NUCLEOTIDE SEQUENCE [LARGE SCALE GENOMIC DNA]</scope>
    <source>
        <strain evidence="1 2">NRS-52</strain>
    </source>
</reference>
<dbReference type="EMBL" id="JARTLD010000003">
    <property type="protein sequence ID" value="MED5015940.1"/>
    <property type="molecule type" value="Genomic_DNA"/>
</dbReference>
<organism evidence="1 2">
    <name type="scientific">Paenibacillus chibensis</name>
    <dbReference type="NCBI Taxonomy" id="59846"/>
    <lineage>
        <taxon>Bacteria</taxon>
        <taxon>Bacillati</taxon>
        <taxon>Bacillota</taxon>
        <taxon>Bacilli</taxon>
        <taxon>Bacillales</taxon>
        <taxon>Paenibacillaceae</taxon>
        <taxon>Paenibacillus</taxon>
    </lineage>
</organism>
<keyword evidence="2" id="KW-1185">Reference proteome</keyword>
<evidence type="ECO:0000313" key="1">
    <source>
        <dbReference type="EMBL" id="MED5015940.1"/>
    </source>
</evidence>
<evidence type="ECO:0000313" key="2">
    <source>
        <dbReference type="Proteomes" id="UP001343257"/>
    </source>
</evidence>
<proteinExistence type="predicted"/>
<name>A0ABU6PM44_9BACL</name>
<comment type="caution">
    <text evidence="1">The sequence shown here is derived from an EMBL/GenBank/DDBJ whole genome shotgun (WGS) entry which is preliminary data.</text>
</comment>
<protein>
    <submittedName>
        <fullName evidence="1">Uncharacterized protein</fullName>
    </submittedName>
</protein>
<gene>
    <name evidence="1" type="ORF">P9847_01330</name>
</gene>
<sequence>MNGEKLTAKIKQLTGIADRIMKDFSTDIKRKDFYDQQILCKKSLIHLLIVMKLNTRFLLELQGVIDDLEGWQRSVETKRASKRAAKNWKGTRKILNQLVHNQRRNMDYFKTLMDKYKINFSMNEIQAVFSIRQEKIIHKSGTIDSSDVNALAKLSGNYAILFQSSE</sequence>